<dbReference type="InterPro" id="IPR036514">
    <property type="entry name" value="SGNH_hydro_sf"/>
</dbReference>
<dbReference type="AlphaFoldDB" id="A0A6J6KIH5"/>
<evidence type="ECO:0000259" key="1">
    <source>
        <dbReference type="Pfam" id="PF01471"/>
    </source>
</evidence>
<name>A0A6J6KIH5_9ZZZZ</name>
<dbReference type="Gene3D" id="1.10.101.10">
    <property type="entry name" value="PGBD-like superfamily/PGBD"/>
    <property type="match status" value="2"/>
</dbReference>
<evidence type="ECO:0000259" key="2">
    <source>
        <dbReference type="Pfam" id="PF08486"/>
    </source>
</evidence>
<feature type="domain" description="Peptidoglycan binding-like" evidence="1">
    <location>
        <begin position="649"/>
        <end position="709"/>
    </location>
</feature>
<feature type="domain" description="Peptidoglycan binding-like" evidence="1">
    <location>
        <begin position="724"/>
        <end position="779"/>
    </location>
</feature>
<feature type="domain" description="Sporulation stage II protein D amidase enhancer LytB N-terminal" evidence="2">
    <location>
        <begin position="218"/>
        <end position="322"/>
    </location>
</feature>
<proteinExistence type="predicted"/>
<sequence>MRIPPKISAAIGIVVISMVAALVPSAVVRADDGMLPNAIVVNGRGYGHGRGMSQYGSYGWATTYGWSWQQILDFYYGGPTGNVIAPLSNPGQEMTVWLSAMNNAQTAVVADAGNAIFVQDPAPGRTWVSLVAREISQRVYRVWGSMERKCPTSTTDPGSEGFTVVADVATVASFTTTTGADPASAASTAIGLCEPRTNGRNKIRYYRGEIRAVNNTKGENRTINALPIETYLRGVVPRESPAEWGAAAGGAGMNALRAQAVAARSYSATENRYAGLARTCDSQDCQVYGGAMLRESLNSTPISLEHPYTDQAIAETASLVMMTPKGTPSRTEFTSSNGGRTAGGTFPAQVDAGDLASEPVNALLVWTRVISAAQLVAKYPQIGTLTSVVTTHDGLGADWNGYATSVAINGTASTVNVSGWTFKTTFDIPAPWFETTGVSGAPYDAAPVGSFLFVGDSVGESIASAFAAVITPAYPTMNYQALSNRCMVGPSCVAASVGQPDALGVINALAPDKYPNIAIVQLGYNDDPNTLQQDVDQVVNALNARGVQRIVFINLSTRRTSRDYSLSNAVLANAANVYPNVTVLDWNTASSAPTQSRWFSDDVHLTNTGKAEFTLFIRSQLDALRAQGVITSGVATILPLGTPMASGDRGDNVKALQTALNTYLNLPKKKRIAVDGVYGKGTIAAVQTVETNNALAIDGAADDVVLTLLGINSSNIVLKQGTKHASIKTAQTALGRVMNVKLRADGNFGPATTRLVKRFQKSVGFKQTGAINYQTWIALLSASAQR</sequence>
<gene>
    <name evidence="3" type="ORF">UFOPK2195_00398</name>
</gene>
<dbReference type="Pfam" id="PF01471">
    <property type="entry name" value="PG_binding_1"/>
    <property type="match status" value="2"/>
</dbReference>
<dbReference type="InterPro" id="IPR013693">
    <property type="entry name" value="SpoIID/LytB_N"/>
</dbReference>
<dbReference type="InterPro" id="IPR036365">
    <property type="entry name" value="PGBD-like_sf"/>
</dbReference>
<dbReference type="Gene3D" id="3.40.50.1110">
    <property type="entry name" value="SGNH hydrolase"/>
    <property type="match status" value="1"/>
</dbReference>
<reference evidence="3" key="1">
    <citation type="submission" date="2020-05" db="EMBL/GenBank/DDBJ databases">
        <authorList>
            <person name="Chiriac C."/>
            <person name="Salcher M."/>
            <person name="Ghai R."/>
            <person name="Kavagutti S V."/>
        </authorList>
    </citation>
    <scope>NUCLEOTIDE SEQUENCE</scope>
</reference>
<dbReference type="InterPro" id="IPR036366">
    <property type="entry name" value="PGBDSf"/>
</dbReference>
<protein>
    <submittedName>
        <fullName evidence="3">Unannotated protein</fullName>
    </submittedName>
</protein>
<dbReference type="Pfam" id="PF08486">
    <property type="entry name" value="SpoIID"/>
    <property type="match status" value="1"/>
</dbReference>
<evidence type="ECO:0000313" key="3">
    <source>
        <dbReference type="EMBL" id="CAB4649637.1"/>
    </source>
</evidence>
<dbReference type="SUPFAM" id="SSF47090">
    <property type="entry name" value="PGBD-like"/>
    <property type="match status" value="2"/>
</dbReference>
<organism evidence="3">
    <name type="scientific">freshwater metagenome</name>
    <dbReference type="NCBI Taxonomy" id="449393"/>
    <lineage>
        <taxon>unclassified sequences</taxon>
        <taxon>metagenomes</taxon>
        <taxon>ecological metagenomes</taxon>
    </lineage>
</organism>
<dbReference type="EMBL" id="CAEZWH010000053">
    <property type="protein sequence ID" value="CAB4649637.1"/>
    <property type="molecule type" value="Genomic_DNA"/>
</dbReference>
<dbReference type="InterPro" id="IPR002477">
    <property type="entry name" value="Peptidoglycan-bd-like"/>
</dbReference>
<dbReference type="SUPFAM" id="SSF52266">
    <property type="entry name" value="SGNH hydrolase"/>
    <property type="match status" value="1"/>
</dbReference>
<accession>A0A6J6KIH5</accession>